<sequence>MLVSFGRVEDREDGASNDAYIGSEICFEDSGTATTIVPHRHVFGFEKTLVVSFLDEANDKERPPQIAYFLDFGSFSLPYGSGKVLHVVVFAEGAAVREWWIICLSNYSIYFWYDASSIVCCKMCLMDLQSDED</sequence>
<name>A0ACB9FAX9_CICIN</name>
<accession>A0ACB9FAX9</accession>
<reference evidence="1 2" key="2">
    <citation type="journal article" date="2022" name="Mol. Ecol. Resour.">
        <title>The genomes of chicory, endive, great burdock and yacon provide insights into Asteraceae paleo-polyploidization history and plant inulin production.</title>
        <authorList>
            <person name="Fan W."/>
            <person name="Wang S."/>
            <person name="Wang H."/>
            <person name="Wang A."/>
            <person name="Jiang F."/>
            <person name="Liu H."/>
            <person name="Zhao H."/>
            <person name="Xu D."/>
            <person name="Zhang Y."/>
        </authorList>
    </citation>
    <scope>NUCLEOTIDE SEQUENCE [LARGE SCALE GENOMIC DNA]</scope>
    <source>
        <strain evidence="2">cv. Punajuju</strain>
        <tissue evidence="1">Leaves</tissue>
    </source>
</reference>
<organism evidence="1 2">
    <name type="scientific">Cichorium intybus</name>
    <name type="common">Chicory</name>
    <dbReference type="NCBI Taxonomy" id="13427"/>
    <lineage>
        <taxon>Eukaryota</taxon>
        <taxon>Viridiplantae</taxon>
        <taxon>Streptophyta</taxon>
        <taxon>Embryophyta</taxon>
        <taxon>Tracheophyta</taxon>
        <taxon>Spermatophyta</taxon>
        <taxon>Magnoliopsida</taxon>
        <taxon>eudicotyledons</taxon>
        <taxon>Gunneridae</taxon>
        <taxon>Pentapetalae</taxon>
        <taxon>asterids</taxon>
        <taxon>campanulids</taxon>
        <taxon>Asterales</taxon>
        <taxon>Asteraceae</taxon>
        <taxon>Cichorioideae</taxon>
        <taxon>Cichorieae</taxon>
        <taxon>Cichoriinae</taxon>
        <taxon>Cichorium</taxon>
    </lineage>
</organism>
<dbReference type="Proteomes" id="UP001055811">
    <property type="component" value="Linkage Group LG03"/>
</dbReference>
<proteinExistence type="predicted"/>
<evidence type="ECO:0000313" key="1">
    <source>
        <dbReference type="EMBL" id="KAI3768202.1"/>
    </source>
</evidence>
<protein>
    <submittedName>
        <fullName evidence="1">Uncharacterized protein</fullName>
    </submittedName>
</protein>
<keyword evidence="2" id="KW-1185">Reference proteome</keyword>
<dbReference type="EMBL" id="CM042011">
    <property type="protein sequence ID" value="KAI3768202.1"/>
    <property type="molecule type" value="Genomic_DNA"/>
</dbReference>
<reference evidence="2" key="1">
    <citation type="journal article" date="2022" name="Mol. Ecol. Resour.">
        <title>The genomes of chicory, endive, great burdock and yacon provide insights into Asteraceae palaeo-polyploidization history and plant inulin production.</title>
        <authorList>
            <person name="Fan W."/>
            <person name="Wang S."/>
            <person name="Wang H."/>
            <person name="Wang A."/>
            <person name="Jiang F."/>
            <person name="Liu H."/>
            <person name="Zhao H."/>
            <person name="Xu D."/>
            <person name="Zhang Y."/>
        </authorList>
    </citation>
    <scope>NUCLEOTIDE SEQUENCE [LARGE SCALE GENOMIC DNA]</scope>
    <source>
        <strain evidence="2">cv. Punajuju</strain>
    </source>
</reference>
<comment type="caution">
    <text evidence="1">The sequence shown here is derived from an EMBL/GenBank/DDBJ whole genome shotgun (WGS) entry which is preliminary data.</text>
</comment>
<evidence type="ECO:0000313" key="2">
    <source>
        <dbReference type="Proteomes" id="UP001055811"/>
    </source>
</evidence>
<gene>
    <name evidence="1" type="ORF">L2E82_18691</name>
</gene>